<dbReference type="SUPFAM" id="SSF101898">
    <property type="entry name" value="NHL repeat"/>
    <property type="match status" value="1"/>
</dbReference>
<proteinExistence type="predicted"/>
<evidence type="ECO:0000313" key="2">
    <source>
        <dbReference type="Proteomes" id="UP000596742"/>
    </source>
</evidence>
<reference evidence="1" key="1">
    <citation type="submission" date="2018-11" db="EMBL/GenBank/DDBJ databases">
        <authorList>
            <person name="Alioto T."/>
            <person name="Alioto T."/>
        </authorList>
    </citation>
    <scope>NUCLEOTIDE SEQUENCE</scope>
</reference>
<dbReference type="Proteomes" id="UP000596742">
    <property type="component" value="Unassembled WGS sequence"/>
</dbReference>
<protein>
    <submittedName>
        <fullName evidence="1">Uncharacterized protein</fullName>
    </submittedName>
</protein>
<comment type="caution">
    <text evidence="1">The sequence shown here is derived from an EMBL/GenBank/DDBJ whole genome shotgun (WGS) entry which is preliminary data.</text>
</comment>
<keyword evidence="2" id="KW-1185">Reference proteome</keyword>
<accession>A0A8B6ECD8</accession>
<dbReference type="EMBL" id="UYJE01004978">
    <property type="protein sequence ID" value="VDI32971.1"/>
    <property type="molecule type" value="Genomic_DNA"/>
</dbReference>
<sequence length="211" mass="23129">MKPSLLTRLTIPKDSNTLRISACRILPDGIENQTSLVDIEKNEIIQTITLSHYCDGVASDGETLVVSSTGSQSTRVNLNNMSHTILEGMGGVGCISLFHVNIYGIIPLENKVCCFKSTGEPLWSFTHQDIDSPVGMTVDMNGFIYIASYENNSIVVISTNGKTCKTIISEADGIKYPYGIDINRETGMMIVSSKIKGDRNTDYGTVFVYRI</sequence>
<name>A0A8B6ECD8_MYTGA</name>
<gene>
    <name evidence="1" type="ORF">MGAL_10B000614</name>
</gene>
<dbReference type="Gene3D" id="2.120.10.30">
    <property type="entry name" value="TolB, C-terminal domain"/>
    <property type="match status" value="1"/>
</dbReference>
<dbReference type="AlphaFoldDB" id="A0A8B6ECD8"/>
<dbReference type="OrthoDB" id="6162638at2759"/>
<organism evidence="1 2">
    <name type="scientific">Mytilus galloprovincialis</name>
    <name type="common">Mediterranean mussel</name>
    <dbReference type="NCBI Taxonomy" id="29158"/>
    <lineage>
        <taxon>Eukaryota</taxon>
        <taxon>Metazoa</taxon>
        <taxon>Spiralia</taxon>
        <taxon>Lophotrochozoa</taxon>
        <taxon>Mollusca</taxon>
        <taxon>Bivalvia</taxon>
        <taxon>Autobranchia</taxon>
        <taxon>Pteriomorphia</taxon>
        <taxon>Mytilida</taxon>
        <taxon>Mytiloidea</taxon>
        <taxon>Mytilidae</taxon>
        <taxon>Mytilinae</taxon>
        <taxon>Mytilus</taxon>
    </lineage>
</organism>
<dbReference type="InterPro" id="IPR011042">
    <property type="entry name" value="6-blade_b-propeller_TolB-like"/>
</dbReference>
<evidence type="ECO:0000313" key="1">
    <source>
        <dbReference type="EMBL" id="VDI32971.1"/>
    </source>
</evidence>